<evidence type="ECO:0000313" key="4">
    <source>
        <dbReference type="Proteomes" id="UP000272942"/>
    </source>
</evidence>
<dbReference type="PANTHER" id="PTHR15665">
    <property type="entry name" value="ASTEROID PROTEIN"/>
    <property type="match status" value="1"/>
</dbReference>
<evidence type="ECO:0000256" key="2">
    <source>
        <dbReference type="SAM" id="MobiDB-lite"/>
    </source>
</evidence>
<feature type="compositionally biased region" description="Basic and acidic residues" evidence="2">
    <location>
        <begin position="787"/>
        <end position="801"/>
    </location>
</feature>
<reference evidence="5" key="1">
    <citation type="submission" date="2016-06" db="UniProtKB">
        <authorList>
            <consortium name="WormBaseParasite"/>
        </authorList>
    </citation>
    <scope>IDENTIFICATION</scope>
</reference>
<dbReference type="OrthoDB" id="10254073at2759"/>
<evidence type="ECO:0000313" key="3">
    <source>
        <dbReference type="EMBL" id="VDP92247.1"/>
    </source>
</evidence>
<evidence type="ECO:0000256" key="1">
    <source>
        <dbReference type="ARBA" id="ARBA00007398"/>
    </source>
</evidence>
<dbReference type="SUPFAM" id="SSF88723">
    <property type="entry name" value="PIN domain-like"/>
    <property type="match status" value="1"/>
</dbReference>
<reference evidence="3 4" key="2">
    <citation type="submission" date="2018-11" db="EMBL/GenBank/DDBJ databases">
        <authorList>
            <consortium name="Pathogen Informatics"/>
        </authorList>
    </citation>
    <scope>NUCLEOTIDE SEQUENCE [LARGE SCALE GENOMIC DNA]</scope>
    <source>
        <strain evidence="3 4">Egypt</strain>
    </source>
</reference>
<dbReference type="InterPro" id="IPR026832">
    <property type="entry name" value="Asteroid"/>
</dbReference>
<dbReference type="WBParaSite" id="ECPE_0001501501-mRNA-1">
    <property type="protein sequence ID" value="ECPE_0001501501-mRNA-1"/>
    <property type="gene ID" value="ECPE_0001501501"/>
</dbReference>
<proteinExistence type="inferred from homology"/>
<accession>A0A183B6Z0</accession>
<dbReference type="AlphaFoldDB" id="A0A183B6Z0"/>
<protein>
    <submittedName>
        <fullName evidence="5">XPG_I_2 domain-containing protein</fullName>
    </submittedName>
</protein>
<gene>
    <name evidence="3" type="ORF">ECPE_LOCUS14975</name>
</gene>
<name>A0A183B6Z0_9TREM</name>
<evidence type="ECO:0000313" key="5">
    <source>
        <dbReference type="WBParaSite" id="ECPE_0001501501-mRNA-1"/>
    </source>
</evidence>
<organism evidence="5">
    <name type="scientific">Echinostoma caproni</name>
    <dbReference type="NCBI Taxonomy" id="27848"/>
    <lineage>
        <taxon>Eukaryota</taxon>
        <taxon>Metazoa</taxon>
        <taxon>Spiralia</taxon>
        <taxon>Lophotrochozoa</taxon>
        <taxon>Platyhelminthes</taxon>
        <taxon>Trematoda</taxon>
        <taxon>Digenea</taxon>
        <taxon>Plagiorchiida</taxon>
        <taxon>Echinostomata</taxon>
        <taxon>Echinostomatoidea</taxon>
        <taxon>Echinostomatidae</taxon>
        <taxon>Echinostoma</taxon>
    </lineage>
</organism>
<keyword evidence="4" id="KW-1185">Reference proteome</keyword>
<dbReference type="Proteomes" id="UP000272942">
    <property type="component" value="Unassembled WGS sequence"/>
</dbReference>
<dbReference type="PANTHER" id="PTHR15665:SF1">
    <property type="entry name" value="PROTEIN ASTEROID HOMOLOG 1"/>
    <property type="match status" value="1"/>
</dbReference>
<dbReference type="InterPro" id="IPR029060">
    <property type="entry name" value="PIN-like_dom_sf"/>
</dbReference>
<feature type="region of interest" description="Disordered" evidence="2">
    <location>
        <begin position="781"/>
        <end position="801"/>
    </location>
</feature>
<dbReference type="EMBL" id="UZAN01059111">
    <property type="protein sequence ID" value="VDP92247.1"/>
    <property type="molecule type" value="Genomic_DNA"/>
</dbReference>
<comment type="similarity">
    <text evidence="1">Belongs to the asteroid family.</text>
</comment>
<sequence length="801" mass="88884">MHIEVDEFIVAGFVGCCTTRLPGSSQPLFEGAFAQPSADHKSAAGLKLNTLLKRNHDRITDLRAFIQRARQISDADDLPPSPDIAPKLMNAVFLDVLRETGALYISCEREADVHVAELACFLHCPVVSNDSDFYIFRPNCSSSGPSSSGASSYPYQLISLVSLGQPHRLSGPGCGRCSSSSGCYALPCSMFRPTDCPLGKIYPPLLPVLATLIGNDFISAVQVPPVVSQLISDPKRSTRFPTYTGKRIDALVEWLARFGQDTTGPIRAILDLYSPNEREPTARHMREIILDYVVQPWETGRELASRLRLSQSSTDHCSSPVINCSGSPAPRPNCDPLNSKLPQLVDLVENVLPKPGRKILSAIHRVEDEKISHGWPHVLIEKLHNLNLPTGVMDTLYVRTGSVQRLLFEDMLGQSESIYHVLNPLRLLFYNLLFGLELHCHTTQKLCGVQNKLAVEYRRRAEQMLPFSFSLSVLTVPHCDDVHSIRNQSIGFLLTELGLPGIASSHLSPELKLIQTVVVLWFQNSQFSRQDNVSLECCSVPLAFVVCALTTHAHLAPYLHASSGSLDRVVAELCESLTTLATEFKNTVSNRQFSIQVVHQINELQLLMLEMKHLVNLVEGLMRNNHTAAGLGRGDASSSSSSVSMPPIGWSNWIHFPSCRLIYWFVSCLQEMRPHSRFHNAVDVWLPRVNQAFRSSGTAVDLNELKRAICDRAAIGIEALFPENDRGAKTEYGHAEGKYSNCYYFEDERALNALEPRDDSEPHEAATPVCHDVVDVGQEDGVLPAELESKTREALKKSRRK</sequence>